<accession>A0A2U1LAP0</accession>
<dbReference type="AlphaFoldDB" id="A0A2U1LAP0"/>
<dbReference type="EMBL" id="PKPP01010462">
    <property type="protein sequence ID" value="PWA46068.1"/>
    <property type="molecule type" value="Genomic_DNA"/>
</dbReference>
<dbReference type="InterPro" id="IPR025605">
    <property type="entry name" value="OST-HTH/LOTUS_dom"/>
</dbReference>
<evidence type="ECO:0000313" key="3">
    <source>
        <dbReference type="Proteomes" id="UP000245207"/>
    </source>
</evidence>
<evidence type="ECO:0000313" key="2">
    <source>
        <dbReference type="EMBL" id="PWA46068.1"/>
    </source>
</evidence>
<protein>
    <recommendedName>
        <fullName evidence="1">HTH OST-type domain-containing protein</fullName>
    </recommendedName>
</protein>
<comment type="caution">
    <text evidence="2">The sequence shown here is derived from an EMBL/GenBank/DDBJ whole genome shotgun (WGS) entry which is preliminary data.</text>
</comment>
<organism evidence="2 3">
    <name type="scientific">Artemisia annua</name>
    <name type="common">Sweet wormwood</name>
    <dbReference type="NCBI Taxonomy" id="35608"/>
    <lineage>
        <taxon>Eukaryota</taxon>
        <taxon>Viridiplantae</taxon>
        <taxon>Streptophyta</taxon>
        <taxon>Embryophyta</taxon>
        <taxon>Tracheophyta</taxon>
        <taxon>Spermatophyta</taxon>
        <taxon>Magnoliopsida</taxon>
        <taxon>eudicotyledons</taxon>
        <taxon>Gunneridae</taxon>
        <taxon>Pentapetalae</taxon>
        <taxon>asterids</taxon>
        <taxon>campanulids</taxon>
        <taxon>Asterales</taxon>
        <taxon>Asteraceae</taxon>
        <taxon>Asteroideae</taxon>
        <taxon>Anthemideae</taxon>
        <taxon>Artemisiinae</taxon>
        <taxon>Artemisia</taxon>
    </lineage>
</organism>
<feature type="domain" description="HTH OST-type" evidence="1">
    <location>
        <begin position="247"/>
        <end position="321"/>
    </location>
</feature>
<dbReference type="PROSITE" id="PS51644">
    <property type="entry name" value="HTH_OST"/>
    <property type="match status" value="1"/>
</dbReference>
<dbReference type="InterPro" id="IPR041966">
    <property type="entry name" value="LOTUS-like"/>
</dbReference>
<sequence length="496" mass="57482">MLIIICIGHQQAHSSYMTDTNMSTLSSDVYQEIQEVLGDFYLGISSSRWSMFEYCYKLKFKKSLESLGVTGRGYLQKFNKSLDCKSLGVNNIRELVEKMCDKGMVLLFEEAENKKVHVMSALMKDFLMVEEADPPGAKLMKAKKRKYTNMSMLCSPQPNQIDVLIDQRLVELEELLGTYYDGFPMSCLSNLASGYTQKFNKSLDFMSLGVTGIKELVEKMLCKGMVVLVKGSEGGHVMSARMVEIRQNVFLKHNVQKLLRRHSGEIKFESFKDLYEKQFKVKLKYLWYGLTDLDDLCKVLKDILVVEEVNPSRVKVIKAVKNATQGKGRMPCTPQSAHSSDMTDTNMSTLSSDVYQEIQEVLGDFYLRISLSRWSMFEYCYKLKFNKSLESLGVTGFPRLLHEMGVRAVVFVEREWEEEYVMSDPVAKNRREIYLKPNVEILLCTHGGKIEFDSFENSYEDQFKDELFYGYYGLTDLDHLCQIFENIRWWKKKERR</sequence>
<dbReference type="Proteomes" id="UP000245207">
    <property type="component" value="Unassembled WGS sequence"/>
</dbReference>
<name>A0A2U1LAP0_ARTAN</name>
<gene>
    <name evidence="2" type="ORF">CTI12_AA396040</name>
</gene>
<dbReference type="Pfam" id="PF12872">
    <property type="entry name" value="OST-HTH"/>
    <property type="match status" value="1"/>
</dbReference>
<dbReference type="Gene3D" id="3.30.420.610">
    <property type="entry name" value="LOTUS domain-like"/>
    <property type="match status" value="1"/>
</dbReference>
<reference evidence="2 3" key="1">
    <citation type="journal article" date="2018" name="Mol. Plant">
        <title>The genome of Artemisia annua provides insight into the evolution of Asteraceae family and artemisinin biosynthesis.</title>
        <authorList>
            <person name="Shen Q."/>
            <person name="Zhang L."/>
            <person name="Liao Z."/>
            <person name="Wang S."/>
            <person name="Yan T."/>
            <person name="Shi P."/>
            <person name="Liu M."/>
            <person name="Fu X."/>
            <person name="Pan Q."/>
            <person name="Wang Y."/>
            <person name="Lv Z."/>
            <person name="Lu X."/>
            <person name="Zhang F."/>
            <person name="Jiang W."/>
            <person name="Ma Y."/>
            <person name="Chen M."/>
            <person name="Hao X."/>
            <person name="Li L."/>
            <person name="Tang Y."/>
            <person name="Lv G."/>
            <person name="Zhou Y."/>
            <person name="Sun X."/>
            <person name="Brodelius P.E."/>
            <person name="Rose J.K.C."/>
            <person name="Tang K."/>
        </authorList>
    </citation>
    <scope>NUCLEOTIDE SEQUENCE [LARGE SCALE GENOMIC DNA]</scope>
    <source>
        <strain evidence="3">cv. Huhao1</strain>
        <tissue evidence="2">Leaf</tissue>
    </source>
</reference>
<evidence type="ECO:0000259" key="1">
    <source>
        <dbReference type="PROSITE" id="PS51644"/>
    </source>
</evidence>
<keyword evidence="3" id="KW-1185">Reference proteome</keyword>
<proteinExistence type="predicted"/>